<comment type="caution">
    <text evidence="2">The sequence shown here is derived from an EMBL/GenBank/DDBJ whole genome shotgun (WGS) entry which is preliminary data.</text>
</comment>
<feature type="compositionally biased region" description="Basic and acidic residues" evidence="1">
    <location>
        <begin position="8"/>
        <end position="33"/>
    </location>
</feature>
<dbReference type="STRING" id="1798652.A3A43_00030"/>
<organism evidence="2 3">
    <name type="scientific">Candidatus Liptonbacteria bacterium RIFCSPLOWO2_01_FULL_56_20</name>
    <dbReference type="NCBI Taxonomy" id="1798652"/>
    <lineage>
        <taxon>Bacteria</taxon>
        <taxon>Candidatus Liptoniibacteriota</taxon>
    </lineage>
</organism>
<accession>A0A1G2CK40</accession>
<name>A0A1G2CK40_9BACT</name>
<protein>
    <submittedName>
        <fullName evidence="2">Uncharacterized protein</fullName>
    </submittedName>
</protein>
<evidence type="ECO:0000313" key="3">
    <source>
        <dbReference type="Proteomes" id="UP000178495"/>
    </source>
</evidence>
<evidence type="ECO:0000313" key="2">
    <source>
        <dbReference type="EMBL" id="OGZ01774.1"/>
    </source>
</evidence>
<evidence type="ECO:0000256" key="1">
    <source>
        <dbReference type="SAM" id="MobiDB-lite"/>
    </source>
</evidence>
<dbReference type="EMBL" id="MHLC01000004">
    <property type="protein sequence ID" value="OGZ01774.1"/>
    <property type="molecule type" value="Genomic_DNA"/>
</dbReference>
<dbReference type="Proteomes" id="UP000178495">
    <property type="component" value="Unassembled WGS sequence"/>
</dbReference>
<proteinExistence type="predicted"/>
<reference evidence="2 3" key="1">
    <citation type="journal article" date="2016" name="Nat. Commun.">
        <title>Thousands of microbial genomes shed light on interconnected biogeochemical processes in an aquifer system.</title>
        <authorList>
            <person name="Anantharaman K."/>
            <person name="Brown C.T."/>
            <person name="Hug L.A."/>
            <person name="Sharon I."/>
            <person name="Castelle C.J."/>
            <person name="Probst A.J."/>
            <person name="Thomas B.C."/>
            <person name="Singh A."/>
            <person name="Wilkins M.J."/>
            <person name="Karaoz U."/>
            <person name="Brodie E.L."/>
            <person name="Williams K.H."/>
            <person name="Hubbard S.S."/>
            <person name="Banfield J.F."/>
        </authorList>
    </citation>
    <scope>NUCLEOTIDE SEQUENCE [LARGE SCALE GENOMIC DNA]</scope>
</reference>
<feature type="region of interest" description="Disordered" evidence="1">
    <location>
        <begin position="1"/>
        <end position="78"/>
    </location>
</feature>
<gene>
    <name evidence="2" type="ORF">A3A43_00030</name>
</gene>
<sequence length="134" mass="14605">MAEQFASEGKHEALEADIERLTEEIGKHRERPEAQSLSGEELVKQSLKSMTGPPPQHKGSAPKEEAAGPLPQYAQTAPAGAKLEIEHLLDMAFHAGIEKASAEARKSSPFVLDAFHDALAGRLYPELKRRGILK</sequence>
<dbReference type="AlphaFoldDB" id="A0A1G2CK40"/>